<name>A0A0S7BLS1_9CHLR</name>
<dbReference type="STRING" id="1678840.ATC1_131246"/>
<comment type="similarity">
    <text evidence="10">Belongs to the MnmG family. TrmFO subfamily.</text>
</comment>
<evidence type="ECO:0000256" key="6">
    <source>
        <dbReference type="ARBA" id="ARBA00022694"/>
    </source>
</evidence>
<dbReference type="PROSITE" id="PS51257">
    <property type="entry name" value="PROKAR_LIPOPROTEIN"/>
    <property type="match status" value="1"/>
</dbReference>
<dbReference type="EC" id="2.1.1.74" evidence="10"/>
<sequence length="451" mass="49837">MKKDNRCDLIVIGGGLAGCEAAWQAANRNLKIKLFEMRPSLMTGAHETGNLAELVCSNSLGSNLIDRASGLLKEELRICGSLLMKAAEKSKIPAGNALAVDRNSFSQFVESELASHPNIEIIREEVKIIPEQIPVILASGPLTSKDLSESIQSITGKENLFFYDAIAPVITYDSINFKTAYKASRYGKGNASEGDYINCPFTKEEYYQFAEALRTAERIALHSFEGEIDQGVNAGKESYFEGCLPVEVLANRNPDALAFGPMRPVGLIDPRTNKRPYAVIQLRQDNLAGSLYNIVGFQTNLKQQEQNRVFHMIPGLENAVFERYGQMHRNTYIASPGLINEFLQLTNDQRIFFAGQLSGVEGYVGNIASGLAAGINASALIHQQPLVRFPDKTMIGALLHYISHAEKKHFQPMKANFGILPPLDDPSRSKQDRGQQYSARSLETIRKLILP</sequence>
<organism evidence="12">
    <name type="scientific">Flexilinea flocculi</name>
    <dbReference type="NCBI Taxonomy" id="1678840"/>
    <lineage>
        <taxon>Bacteria</taxon>
        <taxon>Bacillati</taxon>
        <taxon>Chloroflexota</taxon>
        <taxon>Anaerolineae</taxon>
        <taxon>Anaerolineales</taxon>
        <taxon>Anaerolineaceae</taxon>
        <taxon>Flexilinea</taxon>
    </lineage>
</organism>
<keyword evidence="9 10" id="KW-0520">NAD</keyword>
<comment type="function">
    <text evidence="10">Catalyzes the folate-dependent formation of 5-methyl-uridine at position 54 (M-5-U54) in all tRNAs.</text>
</comment>
<gene>
    <name evidence="10" type="primary">trmFO</name>
    <name evidence="12" type="ORF">ATC1_131246</name>
</gene>
<keyword evidence="7 10" id="KW-0274">FAD</keyword>
<dbReference type="HAMAP" id="MF_01037">
    <property type="entry name" value="TrmFO"/>
    <property type="match status" value="1"/>
</dbReference>
<dbReference type="PATRIC" id="fig|1678840.3.peg.2691"/>
<dbReference type="GO" id="GO:0030488">
    <property type="term" value="P:tRNA methylation"/>
    <property type="evidence" value="ECO:0007669"/>
    <property type="project" value="TreeGrafter"/>
</dbReference>
<dbReference type="RefSeq" id="WP_062282120.1">
    <property type="nucleotide sequence ID" value="NZ_DF968181.1"/>
</dbReference>
<proteinExistence type="inferred from homology"/>
<keyword evidence="2 10" id="KW-0963">Cytoplasm</keyword>
<accession>A0A0S7BLS1</accession>
<dbReference type="Pfam" id="PF01134">
    <property type="entry name" value="GIDA"/>
    <property type="match status" value="1"/>
</dbReference>
<keyword evidence="13" id="KW-1185">Reference proteome</keyword>
<keyword evidence="5 10" id="KW-0808">Transferase</keyword>
<evidence type="ECO:0000256" key="4">
    <source>
        <dbReference type="ARBA" id="ARBA00022630"/>
    </source>
</evidence>
<feature type="domain" description="MnmG N-terminal" evidence="11">
    <location>
        <begin position="8"/>
        <end position="384"/>
    </location>
</feature>
<evidence type="ECO:0000259" key="11">
    <source>
        <dbReference type="Pfam" id="PF01134"/>
    </source>
</evidence>
<keyword evidence="4 10" id="KW-0285">Flavoprotein</keyword>
<comment type="subcellular location">
    <subcellularLocation>
        <location evidence="10">Cytoplasm</location>
    </subcellularLocation>
</comment>
<dbReference type="GO" id="GO:0002098">
    <property type="term" value="P:tRNA wobble uridine modification"/>
    <property type="evidence" value="ECO:0007669"/>
    <property type="project" value="TreeGrafter"/>
</dbReference>
<comment type="catalytic activity">
    <reaction evidence="10">
        <text>uridine(54) in tRNA + (6R)-5,10-methylene-5,6,7,8-tetrahydrofolate + NADPH + H(+) = 5-methyluridine(54) in tRNA + (6S)-5,6,7,8-tetrahydrofolate + NADP(+)</text>
        <dbReference type="Rhea" id="RHEA:62372"/>
        <dbReference type="Rhea" id="RHEA-COMP:10167"/>
        <dbReference type="Rhea" id="RHEA-COMP:10193"/>
        <dbReference type="ChEBI" id="CHEBI:15378"/>
        <dbReference type="ChEBI" id="CHEBI:15636"/>
        <dbReference type="ChEBI" id="CHEBI:57453"/>
        <dbReference type="ChEBI" id="CHEBI:57783"/>
        <dbReference type="ChEBI" id="CHEBI:58349"/>
        <dbReference type="ChEBI" id="CHEBI:65315"/>
        <dbReference type="ChEBI" id="CHEBI:74447"/>
        <dbReference type="EC" id="2.1.1.74"/>
    </reaction>
</comment>
<evidence type="ECO:0000313" key="12">
    <source>
        <dbReference type="EMBL" id="GAP41261.1"/>
    </source>
</evidence>
<dbReference type="GO" id="GO:0005829">
    <property type="term" value="C:cytosol"/>
    <property type="evidence" value="ECO:0007669"/>
    <property type="project" value="TreeGrafter"/>
</dbReference>
<keyword evidence="8 10" id="KW-0521">NADP</keyword>
<dbReference type="PANTHER" id="PTHR11806:SF2">
    <property type="entry name" value="METHYLENETETRAHYDROFOLATE--TRNA-(URACIL-5-)-METHYLTRANSFERASE TRMFO"/>
    <property type="match status" value="1"/>
</dbReference>
<dbReference type="GO" id="GO:0050660">
    <property type="term" value="F:flavin adenine dinucleotide binding"/>
    <property type="evidence" value="ECO:0007669"/>
    <property type="project" value="UniProtKB-UniRule"/>
</dbReference>
<evidence type="ECO:0000256" key="10">
    <source>
        <dbReference type="HAMAP-Rule" id="MF_01037"/>
    </source>
</evidence>
<evidence type="ECO:0000256" key="8">
    <source>
        <dbReference type="ARBA" id="ARBA00022857"/>
    </source>
</evidence>
<evidence type="ECO:0000256" key="2">
    <source>
        <dbReference type="ARBA" id="ARBA00022490"/>
    </source>
</evidence>
<evidence type="ECO:0000256" key="1">
    <source>
        <dbReference type="ARBA" id="ARBA00001974"/>
    </source>
</evidence>
<evidence type="ECO:0000256" key="7">
    <source>
        <dbReference type="ARBA" id="ARBA00022827"/>
    </source>
</evidence>
<dbReference type="NCBIfam" id="NF003739">
    <property type="entry name" value="PRK05335.1"/>
    <property type="match status" value="1"/>
</dbReference>
<comment type="catalytic activity">
    <reaction evidence="10">
        <text>uridine(54) in tRNA + (6R)-5,10-methylene-5,6,7,8-tetrahydrofolate + NADH + H(+) = 5-methyluridine(54) in tRNA + (6S)-5,6,7,8-tetrahydrofolate + NAD(+)</text>
        <dbReference type="Rhea" id="RHEA:16873"/>
        <dbReference type="Rhea" id="RHEA-COMP:10167"/>
        <dbReference type="Rhea" id="RHEA-COMP:10193"/>
        <dbReference type="ChEBI" id="CHEBI:15378"/>
        <dbReference type="ChEBI" id="CHEBI:15636"/>
        <dbReference type="ChEBI" id="CHEBI:57453"/>
        <dbReference type="ChEBI" id="CHEBI:57540"/>
        <dbReference type="ChEBI" id="CHEBI:57945"/>
        <dbReference type="ChEBI" id="CHEBI:65315"/>
        <dbReference type="ChEBI" id="CHEBI:74447"/>
        <dbReference type="EC" id="2.1.1.74"/>
    </reaction>
</comment>
<dbReference type="Proteomes" id="UP000053370">
    <property type="component" value="Unassembled WGS sequence"/>
</dbReference>
<evidence type="ECO:0000256" key="9">
    <source>
        <dbReference type="ARBA" id="ARBA00023027"/>
    </source>
</evidence>
<keyword evidence="6 10" id="KW-0819">tRNA processing</keyword>
<evidence type="ECO:0000256" key="3">
    <source>
        <dbReference type="ARBA" id="ARBA00022603"/>
    </source>
</evidence>
<dbReference type="GO" id="GO:0047151">
    <property type="term" value="F:tRNA (uracil(54)-C5)-methyltransferase activity, 5,10-methylenetetrahydrofolate-dependent"/>
    <property type="evidence" value="ECO:0007669"/>
    <property type="project" value="UniProtKB-UniRule"/>
</dbReference>
<comment type="cofactor">
    <cofactor evidence="1 10">
        <name>FAD</name>
        <dbReference type="ChEBI" id="CHEBI:57692"/>
    </cofactor>
</comment>
<dbReference type="AlphaFoldDB" id="A0A0S7BLS1"/>
<dbReference type="Gene3D" id="3.50.50.60">
    <property type="entry name" value="FAD/NAD(P)-binding domain"/>
    <property type="match status" value="2"/>
</dbReference>
<evidence type="ECO:0000256" key="5">
    <source>
        <dbReference type="ARBA" id="ARBA00022679"/>
    </source>
</evidence>
<feature type="binding site" evidence="10">
    <location>
        <begin position="13"/>
        <end position="18"/>
    </location>
    <ligand>
        <name>FAD</name>
        <dbReference type="ChEBI" id="CHEBI:57692"/>
    </ligand>
</feature>
<keyword evidence="3 10" id="KW-0489">Methyltransferase</keyword>
<dbReference type="SUPFAM" id="SSF51905">
    <property type="entry name" value="FAD/NAD(P)-binding domain"/>
    <property type="match status" value="1"/>
</dbReference>
<dbReference type="OrthoDB" id="9815560at2"/>
<dbReference type="InterPro" id="IPR002218">
    <property type="entry name" value="MnmG-rel"/>
</dbReference>
<dbReference type="InterPro" id="IPR004417">
    <property type="entry name" value="TrmFO"/>
</dbReference>
<evidence type="ECO:0000313" key="13">
    <source>
        <dbReference type="Proteomes" id="UP000053370"/>
    </source>
</evidence>
<dbReference type="InterPro" id="IPR036188">
    <property type="entry name" value="FAD/NAD-bd_sf"/>
</dbReference>
<protein>
    <recommendedName>
        <fullName evidence="10">Methylenetetrahydrofolate--tRNA-(uracil-5-)-methyltransferase TrmFO</fullName>
        <ecNumber evidence="10">2.1.1.74</ecNumber>
    </recommendedName>
    <alternativeName>
        <fullName evidence="10">Folate-dependent tRNA (uracil-5-)-methyltransferase</fullName>
    </alternativeName>
    <alternativeName>
        <fullName evidence="10">Folate-dependent tRNA(M-5-U54)-methyltransferase</fullName>
    </alternativeName>
</protein>
<dbReference type="NCBIfam" id="TIGR00137">
    <property type="entry name" value="gid_trmFO"/>
    <property type="match status" value="1"/>
</dbReference>
<dbReference type="PANTHER" id="PTHR11806">
    <property type="entry name" value="GLUCOSE INHIBITED DIVISION PROTEIN A"/>
    <property type="match status" value="1"/>
</dbReference>
<dbReference type="EMBL" id="DF968181">
    <property type="protein sequence ID" value="GAP41261.1"/>
    <property type="molecule type" value="Genomic_DNA"/>
</dbReference>
<dbReference type="InterPro" id="IPR040131">
    <property type="entry name" value="MnmG_N"/>
</dbReference>
<reference evidence="12" key="1">
    <citation type="journal article" date="2015" name="Genome Announc.">
        <title>Draft Genome Sequence of Anaerolineae Strain TC1, a Novel Isolate from a Methanogenic Wastewater Treatment System.</title>
        <authorList>
            <person name="Matsuura N."/>
            <person name="Tourlousse D.M."/>
            <person name="Sun L."/>
            <person name="Toyonaga M."/>
            <person name="Kuroda K."/>
            <person name="Ohashi A."/>
            <person name="Cruz R."/>
            <person name="Yamaguchi T."/>
            <person name="Sekiguchi Y."/>
        </authorList>
    </citation>
    <scope>NUCLEOTIDE SEQUENCE [LARGE SCALE GENOMIC DNA]</scope>
    <source>
        <strain evidence="12">TC1</strain>
    </source>
</reference>